<keyword evidence="3" id="KW-1185">Reference proteome</keyword>
<evidence type="ECO:0000313" key="2">
    <source>
        <dbReference type="EMBL" id="SFJ68739.1"/>
    </source>
</evidence>
<dbReference type="Gene3D" id="3.40.50.2000">
    <property type="entry name" value="Glycogen Phosphorylase B"/>
    <property type="match status" value="1"/>
</dbReference>
<dbReference type="GO" id="GO:0016757">
    <property type="term" value="F:glycosyltransferase activity"/>
    <property type="evidence" value="ECO:0007669"/>
    <property type="project" value="InterPro"/>
</dbReference>
<feature type="domain" description="Glycosyl transferase family 1" evidence="1">
    <location>
        <begin position="243"/>
        <end position="391"/>
    </location>
</feature>
<sequence length="425" mass="48429">MKKILIISAYFAPCSLTPSQRVTYWAENFHKHGIYPVIITRAWNKNVSDYIDTKKPVGTKIVRETHSNYEVIYVPFKPGLADSAFLKFSGGIFAPIFHLAKIIDLLTIGFTFRFSSYKHILREAINLVKDVSFQKAIISGEPFHLFKIGYILKKKFNLDWIADYRDDWTTNELQTSRPGRLLRSLLLRIERAHEIKWVTSATLITSVSQLYTERISNLLGIRGETIANGFDEGLLTFPDSELNDEFTITYSGTLYPNQDISIVINAIRRLKKDGIKVRLVFLGAGYEPSQKIRVKNLLGELYQESGFVTDKYPREQALSVLKRSHVFLAVAYGELKGIPSSKLYEYIGLSKPILLCPSDNDVMESTILYSGIGYIANDEIKCAEVIRKLISHYENGEIENTINVNFKRNLSFGRANQLKLLANFV</sequence>
<proteinExistence type="predicted"/>
<organism evidence="2 3">
    <name type="scientific">Parapedobacter indicus</name>
    <dbReference type="NCBI Taxonomy" id="1477437"/>
    <lineage>
        <taxon>Bacteria</taxon>
        <taxon>Pseudomonadati</taxon>
        <taxon>Bacteroidota</taxon>
        <taxon>Sphingobacteriia</taxon>
        <taxon>Sphingobacteriales</taxon>
        <taxon>Sphingobacteriaceae</taxon>
        <taxon>Parapedobacter</taxon>
    </lineage>
</organism>
<dbReference type="RefSeq" id="WP_090630779.1">
    <property type="nucleotide sequence ID" value="NZ_FOQO01000012.1"/>
</dbReference>
<evidence type="ECO:0000259" key="1">
    <source>
        <dbReference type="Pfam" id="PF00534"/>
    </source>
</evidence>
<dbReference type="SUPFAM" id="SSF53756">
    <property type="entry name" value="UDP-Glycosyltransferase/glycogen phosphorylase"/>
    <property type="match status" value="1"/>
</dbReference>
<dbReference type="STRING" id="1477437.SAMN05444682_112125"/>
<keyword evidence="2" id="KW-0808">Transferase</keyword>
<protein>
    <submittedName>
        <fullName evidence="2">Glycosyltransferase involved in cell wall bisynthesis</fullName>
    </submittedName>
</protein>
<reference evidence="2 3" key="1">
    <citation type="submission" date="2016-10" db="EMBL/GenBank/DDBJ databases">
        <authorList>
            <person name="de Groot N.N."/>
        </authorList>
    </citation>
    <scope>NUCLEOTIDE SEQUENCE [LARGE SCALE GENOMIC DNA]</scope>
    <source>
        <strain evidence="2 3">RK1</strain>
    </source>
</reference>
<accession>A0A1I3TE69</accession>
<dbReference type="EMBL" id="FOQO01000012">
    <property type="protein sequence ID" value="SFJ68739.1"/>
    <property type="molecule type" value="Genomic_DNA"/>
</dbReference>
<dbReference type="Pfam" id="PF00534">
    <property type="entry name" value="Glycos_transf_1"/>
    <property type="match status" value="1"/>
</dbReference>
<dbReference type="Proteomes" id="UP000198670">
    <property type="component" value="Unassembled WGS sequence"/>
</dbReference>
<name>A0A1I3TE69_9SPHI</name>
<dbReference type="AlphaFoldDB" id="A0A1I3TE69"/>
<dbReference type="OrthoDB" id="846071at2"/>
<evidence type="ECO:0000313" key="3">
    <source>
        <dbReference type="Proteomes" id="UP000198670"/>
    </source>
</evidence>
<gene>
    <name evidence="2" type="ORF">SAMN05444682_112125</name>
</gene>
<dbReference type="InterPro" id="IPR001296">
    <property type="entry name" value="Glyco_trans_1"/>
</dbReference>